<keyword evidence="1" id="KW-0802">TPR repeat</keyword>
<organism evidence="4 5">
    <name type="scientific">Chryseobacterium piscicola</name>
    <dbReference type="NCBI Taxonomy" id="551459"/>
    <lineage>
        <taxon>Bacteria</taxon>
        <taxon>Pseudomonadati</taxon>
        <taxon>Bacteroidota</taxon>
        <taxon>Flavobacteriia</taxon>
        <taxon>Flavobacteriales</taxon>
        <taxon>Weeksellaceae</taxon>
        <taxon>Chryseobacterium group</taxon>
        <taxon>Chryseobacterium</taxon>
    </lineage>
</organism>
<feature type="signal peptide" evidence="3">
    <location>
        <begin position="1"/>
        <end position="24"/>
    </location>
</feature>
<evidence type="ECO:0000256" key="1">
    <source>
        <dbReference type="PROSITE-ProRule" id="PRU00339"/>
    </source>
</evidence>
<dbReference type="EMBL" id="FTOJ01000002">
    <property type="protein sequence ID" value="SIS73327.1"/>
    <property type="molecule type" value="Genomic_DNA"/>
</dbReference>
<dbReference type="SMART" id="SM00028">
    <property type="entry name" value="TPR"/>
    <property type="match status" value="2"/>
</dbReference>
<dbReference type="Gene3D" id="1.25.40.10">
    <property type="entry name" value="Tetratricopeptide repeat domain"/>
    <property type="match status" value="1"/>
</dbReference>
<dbReference type="STRING" id="551459.SAMN05421796_102329"/>
<sequence>MNLSKAIKMLFFSGCFLIFSIALQGQNKVSSAQLDLKLKANTELYLKNIDEAFLLIPDLLKLARNLKNSNAEMKIIDRKCRYFYSKNLIDSLIVQAEELKKVSANYQDYYFESMANVYLAETYSINNLPDRAIENLNDAYKLLEKADAKSEKVFFAKANVLGSFANIYLDKKQPKEPAKKIRQVIKNGYEIQNIEERNVFQYLNYSNIANIYLQINIDSAKIFADKSLAIRPKENTDDKNLISIYSVLGTYYEKKKDFKSSINYFHKALKVSKSNGTDLNLNEVYLPLRRIYLSTNQKDSAEFYRIKAEAYDLKVMNSKYNSLQKVLSKEKNLHEQSRPEHYLYAILGCGIFAAAGLFYFRKTKKIISLPQNDSENLVKKPGPSSEKLQQLVELLEKNDPTFLINFEVVFPEFVEELSKKHQDLQPSEREFCAMLKLKLSTKEIAKYTFIETRTVQNKKYRLRKKMNIPQNLDIYYYIDQI</sequence>
<feature type="transmembrane region" description="Helical" evidence="2">
    <location>
        <begin position="342"/>
        <end position="360"/>
    </location>
</feature>
<keyword evidence="3" id="KW-0732">Signal</keyword>
<keyword evidence="2" id="KW-0472">Membrane</keyword>
<evidence type="ECO:0000256" key="3">
    <source>
        <dbReference type="SAM" id="SignalP"/>
    </source>
</evidence>
<keyword evidence="2" id="KW-1133">Transmembrane helix</keyword>
<dbReference type="Proteomes" id="UP000186246">
    <property type="component" value="Unassembled WGS sequence"/>
</dbReference>
<dbReference type="PROSITE" id="PS50005">
    <property type="entry name" value="TPR"/>
    <property type="match status" value="1"/>
</dbReference>
<name>A0A1N7LHN0_9FLAO</name>
<proteinExistence type="predicted"/>
<dbReference type="Gene3D" id="1.10.10.10">
    <property type="entry name" value="Winged helix-like DNA-binding domain superfamily/Winged helix DNA-binding domain"/>
    <property type="match status" value="1"/>
</dbReference>
<reference evidence="5" key="1">
    <citation type="submission" date="2017-01" db="EMBL/GenBank/DDBJ databases">
        <authorList>
            <person name="Varghese N."/>
            <person name="Submissions S."/>
        </authorList>
    </citation>
    <scope>NUCLEOTIDE SEQUENCE [LARGE SCALE GENOMIC DNA]</scope>
    <source>
        <strain evidence="5">DSM 21068</strain>
    </source>
</reference>
<evidence type="ECO:0000313" key="4">
    <source>
        <dbReference type="EMBL" id="SIS73327.1"/>
    </source>
</evidence>
<dbReference type="SUPFAM" id="SSF48452">
    <property type="entry name" value="TPR-like"/>
    <property type="match status" value="1"/>
</dbReference>
<dbReference type="InterPro" id="IPR011990">
    <property type="entry name" value="TPR-like_helical_dom_sf"/>
</dbReference>
<dbReference type="GO" id="GO:0006355">
    <property type="term" value="P:regulation of DNA-templated transcription"/>
    <property type="evidence" value="ECO:0007669"/>
    <property type="project" value="InterPro"/>
</dbReference>
<dbReference type="AlphaFoldDB" id="A0A1N7LHN0"/>
<dbReference type="InterPro" id="IPR036388">
    <property type="entry name" value="WH-like_DNA-bd_sf"/>
</dbReference>
<dbReference type="GO" id="GO:0003677">
    <property type="term" value="F:DNA binding"/>
    <property type="evidence" value="ECO:0007669"/>
    <property type="project" value="InterPro"/>
</dbReference>
<keyword evidence="2" id="KW-0812">Transmembrane</keyword>
<dbReference type="InterPro" id="IPR019734">
    <property type="entry name" value="TPR_rpt"/>
</dbReference>
<dbReference type="SUPFAM" id="SSF46894">
    <property type="entry name" value="C-terminal effector domain of the bipartite response regulators"/>
    <property type="match status" value="1"/>
</dbReference>
<protein>
    <submittedName>
        <fullName evidence="4">Regulatory protein, luxR family</fullName>
    </submittedName>
</protein>
<feature type="chain" id="PRO_5012049050" evidence="3">
    <location>
        <begin position="25"/>
        <end position="481"/>
    </location>
</feature>
<accession>A0A1N7LHN0</accession>
<evidence type="ECO:0000256" key="2">
    <source>
        <dbReference type="SAM" id="Phobius"/>
    </source>
</evidence>
<dbReference type="InterPro" id="IPR016032">
    <property type="entry name" value="Sig_transdc_resp-reg_C-effctor"/>
</dbReference>
<evidence type="ECO:0000313" key="5">
    <source>
        <dbReference type="Proteomes" id="UP000186246"/>
    </source>
</evidence>
<gene>
    <name evidence="4" type="ORF">SAMN05421796_102329</name>
</gene>
<feature type="repeat" description="TPR" evidence="1">
    <location>
        <begin position="242"/>
        <end position="275"/>
    </location>
</feature>